<dbReference type="STRING" id="1122214.Mame_03849"/>
<dbReference type="Gene3D" id="3.30.1360.120">
    <property type="entry name" value="Probable tRNA modification gtpase trme, domain 1"/>
    <property type="match status" value="1"/>
</dbReference>
<accession>A0A1U9Z6A1</accession>
<keyword evidence="2" id="KW-1185">Reference proteome</keyword>
<protein>
    <submittedName>
        <fullName evidence="1">Sarcosine oxidase, gamma subunit family</fullName>
    </submittedName>
</protein>
<gene>
    <name evidence="1" type="ORF">Mame_03849</name>
</gene>
<dbReference type="OrthoDB" id="9814782at2"/>
<dbReference type="SUPFAM" id="SSF103025">
    <property type="entry name" value="Folate-binding domain"/>
    <property type="match status" value="1"/>
</dbReference>
<dbReference type="eggNOG" id="COG4583">
    <property type="taxonomic scope" value="Bacteria"/>
</dbReference>
<sequence length="184" mass="19707">MAEQFTAERDLPLAGAYGGSGLARLVVARPATRLSLRAGADAIPGLNGMLELDLPVKPLTSSGGEGRYAFWLGPDEWLVIDEYEDDLAGRLGPAAGPYSAVDVSHRNIAIMVDGPGAAATLNAACPLDLRLERFPVGKVARTVLGKAEIVLFRKEEQTFRVECWRSFAPYVFGLLDQGAKDAAY</sequence>
<dbReference type="Gene3D" id="3.30.70.1520">
    <property type="entry name" value="Heterotetrameric sarcosine oxidase"/>
    <property type="match status" value="1"/>
</dbReference>
<dbReference type="AlphaFoldDB" id="A0A1U9Z6A1"/>
<dbReference type="InterPro" id="IPR027266">
    <property type="entry name" value="TrmE/GcvT-like"/>
</dbReference>
<name>A0A1U9Z6A1_9HYPH</name>
<dbReference type="Pfam" id="PF04268">
    <property type="entry name" value="SoxG"/>
    <property type="match status" value="1"/>
</dbReference>
<dbReference type="KEGG" id="mmed:Mame_03849"/>
<dbReference type="EMBL" id="CP020330">
    <property type="protein sequence ID" value="AQZ53150.1"/>
    <property type="molecule type" value="Genomic_DNA"/>
</dbReference>
<proteinExistence type="predicted"/>
<evidence type="ECO:0000313" key="1">
    <source>
        <dbReference type="EMBL" id="AQZ53150.1"/>
    </source>
</evidence>
<dbReference type="Proteomes" id="UP000191135">
    <property type="component" value="Chromosome"/>
</dbReference>
<organism evidence="1 2">
    <name type="scientific">Martelella mediterranea DSM 17316</name>
    <dbReference type="NCBI Taxonomy" id="1122214"/>
    <lineage>
        <taxon>Bacteria</taxon>
        <taxon>Pseudomonadati</taxon>
        <taxon>Pseudomonadota</taxon>
        <taxon>Alphaproteobacteria</taxon>
        <taxon>Hyphomicrobiales</taxon>
        <taxon>Aurantimonadaceae</taxon>
        <taxon>Martelella</taxon>
    </lineage>
</organism>
<reference evidence="1 2" key="1">
    <citation type="submission" date="2017-03" db="EMBL/GenBank/DDBJ databases">
        <title>Foreign affairs: Plasmid Transfer between Roseobacters and Rhizobia.</title>
        <authorList>
            <person name="Bartling P."/>
            <person name="Bunk B."/>
            <person name="Overmann J."/>
            <person name="Brinkmann H."/>
            <person name="Petersen J."/>
        </authorList>
    </citation>
    <scope>NUCLEOTIDE SEQUENCE [LARGE SCALE GENOMIC DNA]</scope>
    <source>
        <strain evidence="1 2">MACL11</strain>
    </source>
</reference>
<dbReference type="InterPro" id="IPR007375">
    <property type="entry name" value="SoxG"/>
</dbReference>
<evidence type="ECO:0000313" key="2">
    <source>
        <dbReference type="Proteomes" id="UP000191135"/>
    </source>
</evidence>
<dbReference type="RefSeq" id="WP_018065482.1">
    <property type="nucleotide sequence ID" value="NZ_AQWH01000013.1"/>
</dbReference>